<dbReference type="EMBL" id="AWWV01009324">
    <property type="protein sequence ID" value="OMO87053.1"/>
    <property type="molecule type" value="Genomic_DNA"/>
</dbReference>
<evidence type="ECO:0000313" key="3">
    <source>
        <dbReference type="Proteomes" id="UP000188268"/>
    </source>
</evidence>
<accession>A0A1R3IWW9</accession>
<dbReference type="Proteomes" id="UP000188268">
    <property type="component" value="Unassembled WGS sequence"/>
</dbReference>
<name>A0A1R3IWW9_COCAP</name>
<reference evidence="2 3" key="1">
    <citation type="submission" date="2013-09" db="EMBL/GenBank/DDBJ databases">
        <title>Corchorus capsularis genome sequencing.</title>
        <authorList>
            <person name="Alam M."/>
            <person name="Haque M.S."/>
            <person name="Islam M.S."/>
            <person name="Emdad E.M."/>
            <person name="Islam M.M."/>
            <person name="Ahmed B."/>
            <person name="Halim A."/>
            <person name="Hossen Q.M.M."/>
            <person name="Hossain M.Z."/>
            <person name="Ahmed R."/>
            <person name="Khan M.M."/>
            <person name="Islam R."/>
            <person name="Rashid M.M."/>
            <person name="Khan S.A."/>
            <person name="Rahman M.S."/>
            <person name="Alam M."/>
        </authorList>
    </citation>
    <scope>NUCLEOTIDE SEQUENCE [LARGE SCALE GENOMIC DNA]</scope>
    <source>
        <strain evidence="3">cv. CVL-1</strain>
        <tissue evidence="2">Whole seedling</tissue>
    </source>
</reference>
<feature type="compositionally biased region" description="Polar residues" evidence="1">
    <location>
        <begin position="27"/>
        <end position="50"/>
    </location>
</feature>
<feature type="compositionally biased region" description="Polar residues" evidence="1">
    <location>
        <begin position="1"/>
        <end position="11"/>
    </location>
</feature>
<organism evidence="2 3">
    <name type="scientific">Corchorus capsularis</name>
    <name type="common">Jute</name>
    <dbReference type="NCBI Taxonomy" id="210143"/>
    <lineage>
        <taxon>Eukaryota</taxon>
        <taxon>Viridiplantae</taxon>
        <taxon>Streptophyta</taxon>
        <taxon>Embryophyta</taxon>
        <taxon>Tracheophyta</taxon>
        <taxon>Spermatophyta</taxon>
        <taxon>Magnoliopsida</taxon>
        <taxon>eudicotyledons</taxon>
        <taxon>Gunneridae</taxon>
        <taxon>Pentapetalae</taxon>
        <taxon>rosids</taxon>
        <taxon>malvids</taxon>
        <taxon>Malvales</taxon>
        <taxon>Malvaceae</taxon>
        <taxon>Grewioideae</taxon>
        <taxon>Apeibeae</taxon>
        <taxon>Corchorus</taxon>
    </lineage>
</organism>
<evidence type="ECO:0000313" key="2">
    <source>
        <dbReference type="EMBL" id="OMO87053.1"/>
    </source>
</evidence>
<feature type="compositionally biased region" description="Polar residues" evidence="1">
    <location>
        <begin position="84"/>
        <end position="101"/>
    </location>
</feature>
<keyword evidence="3" id="KW-1185">Reference proteome</keyword>
<gene>
    <name evidence="2" type="ORF">CCACVL1_09293</name>
</gene>
<feature type="region of interest" description="Disordered" evidence="1">
    <location>
        <begin position="1"/>
        <end position="101"/>
    </location>
</feature>
<dbReference type="Gramene" id="OMO87053">
    <property type="protein sequence ID" value="OMO87053"/>
    <property type="gene ID" value="CCACVL1_09293"/>
</dbReference>
<proteinExistence type="predicted"/>
<sequence length="101" mass="10808">TRHKGNGSSILLQELQRCSKPKPARYSASSRRQQKYSASSRSQPNSSTARSLGRPETTGLGRYIAQLASQAPATPEAHTWPLSGKNSTSGDTMGDSSQDSN</sequence>
<evidence type="ECO:0000256" key="1">
    <source>
        <dbReference type="SAM" id="MobiDB-lite"/>
    </source>
</evidence>
<comment type="caution">
    <text evidence="2">The sequence shown here is derived from an EMBL/GenBank/DDBJ whole genome shotgun (WGS) entry which is preliminary data.</text>
</comment>
<protein>
    <submittedName>
        <fullName evidence="2">Uncharacterized protein</fullName>
    </submittedName>
</protein>
<feature type="non-terminal residue" evidence="2">
    <location>
        <position position="1"/>
    </location>
</feature>
<dbReference type="AlphaFoldDB" id="A0A1R3IWW9"/>